<feature type="transmembrane region" description="Helical" evidence="9">
    <location>
        <begin position="362"/>
        <end position="381"/>
    </location>
</feature>
<reference evidence="11 12" key="1">
    <citation type="submission" date="2018-04" db="EMBL/GenBank/DDBJ databases">
        <title>Camelliibacillus theae gen. nov., sp. nov., isolated from Pu'er tea.</title>
        <authorList>
            <person name="Niu L."/>
        </authorList>
    </citation>
    <scope>NUCLEOTIDE SEQUENCE [LARGE SCALE GENOMIC DNA]</scope>
    <source>
        <strain evidence="11 12">T8</strain>
    </source>
</reference>
<keyword evidence="4 9" id="KW-0812">Transmembrane</keyword>
<dbReference type="AlphaFoldDB" id="A0A2U1JYK3"/>
<dbReference type="GO" id="GO:0005886">
    <property type="term" value="C:plasma membrane"/>
    <property type="evidence" value="ECO:0007669"/>
    <property type="project" value="UniProtKB-SubCell"/>
</dbReference>
<dbReference type="Gene3D" id="3.10.580.10">
    <property type="entry name" value="CBS-domain"/>
    <property type="match status" value="1"/>
</dbReference>
<dbReference type="SUPFAM" id="SSF54631">
    <property type="entry name" value="CBS-domain pair"/>
    <property type="match status" value="1"/>
</dbReference>
<dbReference type="InterPro" id="IPR006667">
    <property type="entry name" value="SLC41_membr_dom"/>
</dbReference>
<comment type="function">
    <text evidence="9">Acts as a magnesium transporter.</text>
</comment>
<feature type="transmembrane region" description="Helical" evidence="9">
    <location>
        <begin position="387"/>
        <end position="414"/>
    </location>
</feature>
<dbReference type="SUPFAM" id="SSF158791">
    <property type="entry name" value="MgtE N-terminal domain-like"/>
    <property type="match status" value="1"/>
</dbReference>
<dbReference type="PANTHER" id="PTHR43773:SF1">
    <property type="entry name" value="MAGNESIUM TRANSPORTER MGTE"/>
    <property type="match status" value="1"/>
</dbReference>
<evidence type="ECO:0000256" key="9">
    <source>
        <dbReference type="RuleBase" id="RU362011"/>
    </source>
</evidence>
<keyword evidence="3 9" id="KW-0813">Transport</keyword>
<proteinExistence type="inferred from homology"/>
<accession>A0A2U1JYK3</accession>
<dbReference type="InterPro" id="IPR046342">
    <property type="entry name" value="CBS_dom_sf"/>
</dbReference>
<comment type="similarity">
    <text evidence="2 9">Belongs to the SLC41A transporter family.</text>
</comment>
<dbReference type="InterPro" id="IPR036739">
    <property type="entry name" value="SLC41_membr_dom_sf"/>
</dbReference>
<feature type="domain" description="CBS" evidence="10">
    <location>
        <begin position="139"/>
        <end position="202"/>
    </location>
</feature>
<dbReference type="CDD" id="cd04606">
    <property type="entry name" value="CBS_pair_Mg_transporter"/>
    <property type="match status" value="1"/>
</dbReference>
<evidence type="ECO:0000256" key="4">
    <source>
        <dbReference type="ARBA" id="ARBA00022692"/>
    </source>
</evidence>
<dbReference type="GO" id="GO:0015095">
    <property type="term" value="F:magnesium ion transmembrane transporter activity"/>
    <property type="evidence" value="ECO:0007669"/>
    <property type="project" value="UniProtKB-UniRule"/>
</dbReference>
<dbReference type="NCBIfam" id="TIGR00400">
    <property type="entry name" value="mgtE"/>
    <property type="match status" value="1"/>
</dbReference>
<keyword evidence="12" id="KW-1185">Reference proteome</keyword>
<dbReference type="PROSITE" id="PS51371">
    <property type="entry name" value="CBS"/>
    <property type="match status" value="2"/>
</dbReference>
<dbReference type="Gene3D" id="1.25.60.10">
    <property type="entry name" value="MgtE N-terminal domain-like"/>
    <property type="match status" value="1"/>
</dbReference>
<sequence length="452" mass="50865">MAMTEKEKEILFIIEKLKEEKYDEINDLLKGKRPYDMAEVFQKIPERHRAAMLHHLEPAALASMMQKLKHIHQFELLSKIGKEKASKVLALLDTSIISSLLRHYPKADIEFFFKKMEENNAEYIKKMMEYPDDSAGSLMTNRYIALDKELTVKEAVEKIRALALFSESVEHVYVVNESGEFEGTIPYKDLVLANPEDCIKDIMLKNALCINANTKRAEITRLLRRDDFTALPVVDDDHKLVGVITFDDMLHLTIEEAKDDYGKFATASKEIDFGTKPFRAAIRRIPWLIALLLIGLVSGSIIAHFEATLDKVVALAFFMPLIAGMTGNTGTQSLAIVVRGLSEGDEMNLKTIIKLIFREFRVSLIIGLTCGFLIFLIAFIWQGNLYLGFVVGSSLLMTLILGTLAGTIIPIILYKIKLDPAVASGPLITTVNDIFSLVVYFSIATMFLSKLM</sequence>
<dbReference type="Proteomes" id="UP000245998">
    <property type="component" value="Unassembled WGS sequence"/>
</dbReference>
<evidence type="ECO:0000313" key="12">
    <source>
        <dbReference type="Proteomes" id="UP000245998"/>
    </source>
</evidence>
<dbReference type="EMBL" id="QCZG01000024">
    <property type="protein sequence ID" value="PWA10065.1"/>
    <property type="molecule type" value="Genomic_DNA"/>
</dbReference>
<keyword evidence="9" id="KW-1003">Cell membrane</keyword>
<feature type="transmembrane region" description="Helical" evidence="9">
    <location>
        <begin position="285"/>
        <end position="305"/>
    </location>
</feature>
<dbReference type="InterPro" id="IPR000644">
    <property type="entry name" value="CBS_dom"/>
</dbReference>
<dbReference type="Pfam" id="PF03448">
    <property type="entry name" value="MgtE_N"/>
    <property type="match status" value="1"/>
</dbReference>
<evidence type="ECO:0000313" key="11">
    <source>
        <dbReference type="EMBL" id="PWA10065.1"/>
    </source>
</evidence>
<dbReference type="GO" id="GO:0046872">
    <property type="term" value="F:metal ion binding"/>
    <property type="evidence" value="ECO:0007669"/>
    <property type="project" value="UniProtKB-KW"/>
</dbReference>
<comment type="subunit">
    <text evidence="9">Homodimer.</text>
</comment>
<dbReference type="InterPro" id="IPR038076">
    <property type="entry name" value="MgtE_N_sf"/>
</dbReference>
<feature type="domain" description="CBS" evidence="10">
    <location>
        <begin position="203"/>
        <end position="260"/>
    </location>
</feature>
<keyword evidence="7 9" id="KW-0472">Membrane</keyword>
<evidence type="ECO:0000256" key="7">
    <source>
        <dbReference type="ARBA" id="ARBA00023136"/>
    </source>
</evidence>
<evidence type="ECO:0000256" key="8">
    <source>
        <dbReference type="PROSITE-ProRule" id="PRU00703"/>
    </source>
</evidence>
<dbReference type="InterPro" id="IPR006669">
    <property type="entry name" value="MgtE_transporter"/>
</dbReference>
<feature type="transmembrane region" description="Helical" evidence="9">
    <location>
        <begin position="426"/>
        <end position="448"/>
    </location>
</feature>
<keyword evidence="9" id="KW-0479">Metal-binding</keyword>
<keyword evidence="6 9" id="KW-1133">Transmembrane helix</keyword>
<feature type="transmembrane region" description="Helical" evidence="9">
    <location>
        <begin position="317"/>
        <end position="341"/>
    </location>
</feature>
<dbReference type="Pfam" id="PF01769">
    <property type="entry name" value="MgtE"/>
    <property type="match status" value="1"/>
</dbReference>
<dbReference type="InterPro" id="IPR006668">
    <property type="entry name" value="Mg_transptr_MgtE_intracell_dom"/>
</dbReference>
<gene>
    <name evidence="11" type="primary">mgtE</name>
    <name evidence="11" type="ORF">DCC39_11755</name>
</gene>
<name>A0A2U1JYK3_9BACI</name>
<dbReference type="PANTHER" id="PTHR43773">
    <property type="entry name" value="MAGNESIUM TRANSPORTER MGTE"/>
    <property type="match status" value="1"/>
</dbReference>
<dbReference type="SUPFAM" id="SSF161093">
    <property type="entry name" value="MgtE membrane domain-like"/>
    <property type="match status" value="1"/>
</dbReference>
<comment type="caution">
    <text evidence="11">The sequence shown here is derived from an EMBL/GenBank/DDBJ whole genome shotgun (WGS) entry which is preliminary data.</text>
</comment>
<evidence type="ECO:0000256" key="2">
    <source>
        <dbReference type="ARBA" id="ARBA00009749"/>
    </source>
</evidence>
<dbReference type="SMART" id="SM00116">
    <property type="entry name" value="CBS"/>
    <property type="match status" value="2"/>
</dbReference>
<evidence type="ECO:0000259" key="10">
    <source>
        <dbReference type="PROSITE" id="PS51371"/>
    </source>
</evidence>
<dbReference type="OrthoDB" id="9790355at2"/>
<evidence type="ECO:0000256" key="3">
    <source>
        <dbReference type="ARBA" id="ARBA00022448"/>
    </source>
</evidence>
<dbReference type="Gene3D" id="1.10.357.20">
    <property type="entry name" value="SLC41 divalent cation transporters, integral membrane domain"/>
    <property type="match status" value="1"/>
</dbReference>
<protein>
    <recommendedName>
        <fullName evidence="9">Magnesium transporter MgtE</fullName>
    </recommendedName>
</protein>
<evidence type="ECO:0000256" key="5">
    <source>
        <dbReference type="ARBA" id="ARBA00022842"/>
    </source>
</evidence>
<dbReference type="SMART" id="SM00924">
    <property type="entry name" value="MgtE_N"/>
    <property type="match status" value="1"/>
</dbReference>
<dbReference type="Pfam" id="PF00571">
    <property type="entry name" value="CBS"/>
    <property type="match status" value="2"/>
</dbReference>
<keyword evidence="5 9" id="KW-0460">Magnesium</keyword>
<keyword evidence="8" id="KW-0129">CBS domain</keyword>
<comment type="subcellular location">
    <subcellularLocation>
        <location evidence="9">Cell membrane</location>
        <topology evidence="9">Multi-pass membrane protein</topology>
    </subcellularLocation>
    <subcellularLocation>
        <location evidence="1">Membrane</location>
        <topology evidence="1">Multi-pass membrane protein</topology>
    </subcellularLocation>
</comment>
<evidence type="ECO:0000256" key="1">
    <source>
        <dbReference type="ARBA" id="ARBA00004141"/>
    </source>
</evidence>
<evidence type="ECO:0000256" key="6">
    <source>
        <dbReference type="ARBA" id="ARBA00022989"/>
    </source>
</evidence>
<organism evidence="11 12">
    <name type="scientific">Pueribacillus theae</name>
    <dbReference type="NCBI Taxonomy" id="2171751"/>
    <lineage>
        <taxon>Bacteria</taxon>
        <taxon>Bacillati</taxon>
        <taxon>Bacillota</taxon>
        <taxon>Bacilli</taxon>
        <taxon>Bacillales</taxon>
        <taxon>Bacillaceae</taxon>
        <taxon>Pueribacillus</taxon>
    </lineage>
</organism>